<proteinExistence type="predicted"/>
<evidence type="ECO:0000256" key="3">
    <source>
        <dbReference type="ARBA" id="ARBA00025467"/>
    </source>
</evidence>
<organism evidence="5 6">
    <name type="scientific">Naegleria fowleri</name>
    <name type="common">Brain eating amoeba</name>
    <dbReference type="NCBI Taxonomy" id="5763"/>
    <lineage>
        <taxon>Eukaryota</taxon>
        <taxon>Discoba</taxon>
        <taxon>Heterolobosea</taxon>
        <taxon>Tetramitia</taxon>
        <taxon>Eutetramitia</taxon>
        <taxon>Vahlkampfiidae</taxon>
        <taxon>Naegleria</taxon>
    </lineage>
</organism>
<keyword evidence="4" id="KW-1133">Transmembrane helix</keyword>
<evidence type="ECO:0000256" key="1">
    <source>
        <dbReference type="ARBA" id="ARBA00022946"/>
    </source>
</evidence>
<dbReference type="GO" id="GO:0032502">
    <property type="term" value="P:developmental process"/>
    <property type="evidence" value="ECO:0007669"/>
    <property type="project" value="TreeGrafter"/>
</dbReference>
<dbReference type="Gene3D" id="3.30.260.10">
    <property type="entry name" value="TCP-1-like chaperonin intermediate domain"/>
    <property type="match status" value="1"/>
</dbReference>
<dbReference type="GO" id="GO:0005524">
    <property type="term" value="F:ATP binding"/>
    <property type="evidence" value="ECO:0007669"/>
    <property type="project" value="InterPro"/>
</dbReference>
<name>A0A6A5C8H2_NAEFO</name>
<evidence type="ECO:0000256" key="2">
    <source>
        <dbReference type="ARBA" id="ARBA00023016"/>
    </source>
</evidence>
<dbReference type="OrthoDB" id="528704at2759"/>
<dbReference type="GO" id="GO:0005634">
    <property type="term" value="C:nucleus"/>
    <property type="evidence" value="ECO:0007669"/>
    <property type="project" value="TreeGrafter"/>
</dbReference>
<dbReference type="InterPro" id="IPR027410">
    <property type="entry name" value="TCP-1-like_intermed_sf"/>
</dbReference>
<dbReference type="GeneID" id="68119124"/>
<dbReference type="GO" id="GO:0051131">
    <property type="term" value="P:chaperone-mediated protein complex assembly"/>
    <property type="evidence" value="ECO:0007669"/>
    <property type="project" value="TreeGrafter"/>
</dbReference>
<feature type="transmembrane region" description="Helical" evidence="4">
    <location>
        <begin position="76"/>
        <end position="94"/>
    </location>
</feature>
<dbReference type="GO" id="GO:0051082">
    <property type="term" value="F:unfolded protein binding"/>
    <property type="evidence" value="ECO:0007669"/>
    <property type="project" value="InterPro"/>
</dbReference>
<dbReference type="VEuPathDB" id="AmoebaDB:FDP41_011909"/>
<evidence type="ECO:0000256" key="4">
    <source>
        <dbReference type="SAM" id="Phobius"/>
    </source>
</evidence>
<comment type="function">
    <text evidence="3">Implicated in mitochondrial protein import and macromolecular assembly. May facilitate the correct folding of imported proteins. May also prevent misfolding and promote the refolding and proper assembly of unfolded polypeptides generated under stress conditions in the mitochondrial matrix.</text>
</comment>
<reference evidence="5 6" key="1">
    <citation type="journal article" date="2019" name="Sci. Rep.">
        <title>Nanopore sequencing improves the draft genome of the human pathogenic amoeba Naegleria fowleri.</title>
        <authorList>
            <person name="Liechti N."/>
            <person name="Schurch N."/>
            <person name="Bruggmann R."/>
            <person name="Wittwer M."/>
        </authorList>
    </citation>
    <scope>NUCLEOTIDE SEQUENCE [LARGE SCALE GENOMIC DNA]</scope>
    <source>
        <strain evidence="5 6">ATCC 30894</strain>
    </source>
</reference>
<dbReference type="Gene3D" id="1.10.560.10">
    <property type="entry name" value="GroEL-like equatorial domain"/>
    <property type="match status" value="1"/>
</dbReference>
<dbReference type="Gene3D" id="3.50.7.10">
    <property type="entry name" value="GroEL"/>
    <property type="match status" value="1"/>
</dbReference>
<keyword evidence="1" id="KW-0809">Transit peptide</keyword>
<dbReference type="GO" id="GO:0006457">
    <property type="term" value="P:protein folding"/>
    <property type="evidence" value="ECO:0007669"/>
    <property type="project" value="InterPro"/>
</dbReference>
<dbReference type="VEuPathDB" id="AmoebaDB:NF0068470"/>
<comment type="caution">
    <text evidence="5">The sequence shown here is derived from an EMBL/GenBank/DDBJ whole genome shotgun (WGS) entry which is preliminary data.</text>
</comment>
<dbReference type="InterPro" id="IPR027413">
    <property type="entry name" value="GROEL-like_equatorial_sf"/>
</dbReference>
<accession>A0A6A5C8H2</accession>
<dbReference type="Proteomes" id="UP000444721">
    <property type="component" value="Unassembled WGS sequence"/>
</dbReference>
<gene>
    <name evidence="5" type="ORF">FDP41_011909</name>
</gene>
<dbReference type="AlphaFoldDB" id="A0A6A5C8H2"/>
<dbReference type="GO" id="GO:0060271">
    <property type="term" value="P:cilium assembly"/>
    <property type="evidence" value="ECO:0007669"/>
    <property type="project" value="InterPro"/>
</dbReference>
<dbReference type="InterPro" id="IPR002423">
    <property type="entry name" value="Cpn60/GroEL/TCP-1"/>
</dbReference>
<dbReference type="EMBL" id="VFQX01000012">
    <property type="protein sequence ID" value="KAF0982048.1"/>
    <property type="molecule type" value="Genomic_DNA"/>
</dbReference>
<dbReference type="Pfam" id="PF00118">
    <property type="entry name" value="Cpn60_TCP1"/>
    <property type="match status" value="1"/>
</dbReference>
<dbReference type="VEuPathDB" id="AmoebaDB:NfTy_022630"/>
<dbReference type="InterPro" id="IPR028790">
    <property type="entry name" value="MKKS"/>
</dbReference>
<keyword evidence="2" id="KW-0346">Stress response</keyword>
<protein>
    <submittedName>
        <fullName evidence="5">Uncharacterized protein</fullName>
    </submittedName>
</protein>
<dbReference type="SUPFAM" id="SSF52029">
    <property type="entry name" value="GroEL apical domain-like"/>
    <property type="match status" value="1"/>
</dbReference>
<sequence>MKLLYDMKRLFSNCCGPHGKIILVGKKSQRDSDEICMTCCSFGILNFDLLDFNATDEEIVFAKTIKSFLKSHNFQYGFYGSTFGLLTCIMYMLLKEDCENYSLFKLNYLLQHLIPGWTNEFFDRQQIPVQALTLKILLPIVKTKWLGNKLLRLNSHQVDFLSALSVRIFSQVMLPKMGSSYFGRKNDINYVLLYGEGITYEDSVLKKGLILNIPFPDIVKSFTQSETIQNKRIIVFKESILLNLPKSEEEYTESNIGAMIKLKSSGEGNTLKIVKERINEWKQMGIEVVACQKLIDKPIQLLLLKNGIIPVERISQFYMDDVIRLTGASPLTSIVFPLHESDIGHVTEISEIQVMGRSCIYFTNENIESEVYSVLLCSPSHSQSYELEQIMRNTQTGLKLLVSQSHVVAGSGVTEFLLAQYFEERSSDQSGLLSLLSLNREVELITRSLQMLSKTIAQKESSNMMLEEYISCMKQKNHDIVSSLLPSKQALVVKPIYSCYSLFSQVSETEVMEVLKYSIEVDRQTQMMEYNIESPPHEKEERNTILDIAFAKKQAISSAFQCFHTLMQSTPNFKQ</sequence>
<evidence type="ECO:0000313" key="5">
    <source>
        <dbReference type="EMBL" id="KAF0982048.1"/>
    </source>
</evidence>
<keyword evidence="6" id="KW-1185">Reference proteome</keyword>
<keyword evidence="4" id="KW-0472">Membrane</keyword>
<dbReference type="InterPro" id="IPR027409">
    <property type="entry name" value="GroEL-like_apical_dom_sf"/>
</dbReference>
<dbReference type="GO" id="GO:0005737">
    <property type="term" value="C:cytoplasm"/>
    <property type="evidence" value="ECO:0007669"/>
    <property type="project" value="TreeGrafter"/>
</dbReference>
<dbReference type="PANTHER" id="PTHR46787">
    <property type="entry name" value="SYNDROMES PUTATIVE CHAPERONIN-RELATED"/>
    <property type="match status" value="1"/>
</dbReference>
<evidence type="ECO:0000313" key="6">
    <source>
        <dbReference type="Proteomes" id="UP000444721"/>
    </source>
</evidence>
<keyword evidence="4" id="KW-0812">Transmembrane</keyword>
<dbReference type="RefSeq" id="XP_044566761.1">
    <property type="nucleotide sequence ID" value="XM_044702370.1"/>
</dbReference>
<dbReference type="PANTHER" id="PTHR46787:SF1">
    <property type="entry name" value="MOLECULAR CHAPERONE MKKS"/>
    <property type="match status" value="1"/>
</dbReference>